<dbReference type="EMBL" id="CP019980">
    <property type="protein sequence ID" value="AVK96758.1"/>
    <property type="molecule type" value="Genomic_DNA"/>
</dbReference>
<keyword evidence="1" id="KW-0472">Membrane</keyword>
<protein>
    <submittedName>
        <fullName evidence="2">Uncharacterized protein</fullName>
    </submittedName>
</protein>
<sequence>MSVKNKVKYLNIVTVIGMLLSTFFYIKAVLRDGFEQVGFLTTTLYAVAIVVSIISFVVHWKTKQFIKRNEGHA</sequence>
<dbReference type="AlphaFoldDB" id="A0A2S0K0C4"/>
<name>A0A2S0K0C4_LYSSH</name>
<dbReference type="GeneID" id="48276726"/>
<evidence type="ECO:0000256" key="1">
    <source>
        <dbReference type="SAM" id="Phobius"/>
    </source>
</evidence>
<gene>
    <name evidence="2" type="ORF">LS41612_10995</name>
    <name evidence="3" type="ORF">NCTC10338_02526</name>
</gene>
<evidence type="ECO:0000313" key="2">
    <source>
        <dbReference type="EMBL" id="AVK96758.1"/>
    </source>
</evidence>
<dbReference type="RefSeq" id="WP_024364074.1">
    <property type="nucleotide sequence ID" value="NZ_BJNS01000044.1"/>
</dbReference>
<proteinExistence type="predicted"/>
<dbReference type="EMBL" id="UFSZ01000001">
    <property type="protein sequence ID" value="SUV17423.1"/>
    <property type="molecule type" value="Genomic_DNA"/>
</dbReference>
<keyword evidence="1" id="KW-1133">Transmembrane helix</keyword>
<dbReference type="Proteomes" id="UP000238825">
    <property type="component" value="Chromosome"/>
</dbReference>
<feature type="transmembrane region" description="Helical" evidence="1">
    <location>
        <begin position="38"/>
        <end position="58"/>
    </location>
</feature>
<reference evidence="2 4" key="1">
    <citation type="submission" date="2017-03" db="EMBL/GenBank/DDBJ databases">
        <title>The whole genome sequencing and assembly of Lysinibacillus sphaericus DSM 28T strain.</title>
        <authorList>
            <person name="Lee Y.-J."/>
            <person name="Yi H."/>
            <person name="Bahn Y.-S."/>
            <person name="Kim J.F."/>
            <person name="Lee D.-W."/>
        </authorList>
    </citation>
    <scope>NUCLEOTIDE SEQUENCE [LARGE SCALE GENOMIC DNA]</scope>
    <source>
        <strain evidence="2 4">DSM 28</strain>
    </source>
</reference>
<reference evidence="3 5" key="2">
    <citation type="submission" date="2018-06" db="EMBL/GenBank/DDBJ databases">
        <authorList>
            <consortium name="Pathogen Informatics"/>
            <person name="Doyle S."/>
        </authorList>
    </citation>
    <scope>NUCLEOTIDE SEQUENCE [LARGE SCALE GENOMIC DNA]</scope>
    <source>
        <strain evidence="3 5">NCTC10338</strain>
    </source>
</reference>
<feature type="transmembrane region" description="Helical" evidence="1">
    <location>
        <begin position="7"/>
        <end position="26"/>
    </location>
</feature>
<organism evidence="2 4">
    <name type="scientific">Lysinibacillus sphaericus</name>
    <name type="common">Bacillus sphaericus</name>
    <dbReference type="NCBI Taxonomy" id="1421"/>
    <lineage>
        <taxon>Bacteria</taxon>
        <taxon>Bacillati</taxon>
        <taxon>Bacillota</taxon>
        <taxon>Bacilli</taxon>
        <taxon>Bacillales</taxon>
        <taxon>Bacillaceae</taxon>
        <taxon>Lysinibacillus</taxon>
    </lineage>
</organism>
<keyword evidence="1" id="KW-0812">Transmembrane</keyword>
<accession>A0A2S0K0C4</accession>
<evidence type="ECO:0000313" key="4">
    <source>
        <dbReference type="Proteomes" id="UP000238825"/>
    </source>
</evidence>
<evidence type="ECO:0000313" key="5">
    <source>
        <dbReference type="Proteomes" id="UP000255295"/>
    </source>
</evidence>
<dbReference type="Proteomes" id="UP000255295">
    <property type="component" value="Unassembled WGS sequence"/>
</dbReference>
<evidence type="ECO:0000313" key="3">
    <source>
        <dbReference type="EMBL" id="SUV17423.1"/>
    </source>
</evidence>